<dbReference type="InterPro" id="IPR000073">
    <property type="entry name" value="AB_hydrolase_1"/>
</dbReference>
<dbReference type="Gene3D" id="3.40.50.1820">
    <property type="entry name" value="alpha/beta hydrolase"/>
    <property type="match status" value="1"/>
</dbReference>
<keyword evidence="3" id="KW-1185">Reference proteome</keyword>
<evidence type="ECO:0000313" key="3">
    <source>
        <dbReference type="Proteomes" id="UP000256690"/>
    </source>
</evidence>
<dbReference type="AlphaFoldDB" id="A0A3D8QN60"/>
<dbReference type="RefSeq" id="XP_026599431.1">
    <property type="nucleotide sequence ID" value="XM_026752369.1"/>
</dbReference>
<name>A0A3D8QN60_9EURO</name>
<dbReference type="STRING" id="1810919.A0A3D8QN60"/>
<dbReference type="PANTHER" id="PTHR43194">
    <property type="entry name" value="HYDROLASE ALPHA/BETA FOLD FAMILY"/>
    <property type="match status" value="1"/>
</dbReference>
<dbReference type="GeneID" id="38120723"/>
<dbReference type="InterPro" id="IPR029058">
    <property type="entry name" value="AB_hydrolase_fold"/>
</dbReference>
<comment type="caution">
    <text evidence="2">The sequence shown here is derived from an EMBL/GenBank/DDBJ whole genome shotgun (WGS) entry which is preliminary data.</text>
</comment>
<dbReference type="EMBL" id="PVWQ01000015">
    <property type="protein sequence ID" value="RDW63242.1"/>
    <property type="molecule type" value="Genomic_DNA"/>
</dbReference>
<sequence length="431" mass="46653">MSAPLIVLPRPGETATAKPIPAPSEAAFIQTFGQLLPPASYLHTPNGRVAYYQLSPSANDAATSIRRVLFVHGVQTPAIGLQPLAKELSSRFPSAQCVLVDLWGHGLTDTPFAPHEPALFHKLLEALMAHLDWPDAHLIGYSFGGSTTATLAAARPGLVSSMVLVAPAGLLREAQFSETERMYLRGGNGLEEAAKDWILEFLEGGQLVVPSDWKERVARGEVVAEAVRDWELKEHRGHLASVVAVFRDGGALDRHADFARAAATGIPALGVLGETDEVCSVQDLHEVGFKNVAVIPQVGHGVARQRVSEVAQLIEGFWKDFVRDDKDRMVALATFVFVEWRGTERRGEAGALTDMFGVCVSLLECHIASIRWDYMHLVERLDGNVKLYSPGIVDDDVHGLQPPLIFGALNAEVRSAQGGLDELDCVRSAGI</sequence>
<dbReference type="InterPro" id="IPR050228">
    <property type="entry name" value="Carboxylesterase_BioH"/>
</dbReference>
<dbReference type="Pfam" id="PF00561">
    <property type="entry name" value="Abhydrolase_1"/>
    <property type="match status" value="1"/>
</dbReference>
<evidence type="ECO:0000313" key="2">
    <source>
        <dbReference type="EMBL" id="RDW63242.1"/>
    </source>
</evidence>
<organism evidence="2 3">
    <name type="scientific">Aspergillus mulundensis</name>
    <dbReference type="NCBI Taxonomy" id="1810919"/>
    <lineage>
        <taxon>Eukaryota</taxon>
        <taxon>Fungi</taxon>
        <taxon>Dikarya</taxon>
        <taxon>Ascomycota</taxon>
        <taxon>Pezizomycotina</taxon>
        <taxon>Eurotiomycetes</taxon>
        <taxon>Eurotiomycetidae</taxon>
        <taxon>Eurotiales</taxon>
        <taxon>Aspergillaceae</taxon>
        <taxon>Aspergillus</taxon>
        <taxon>Aspergillus subgen. Nidulantes</taxon>
    </lineage>
</organism>
<dbReference type="PANTHER" id="PTHR43194:SF2">
    <property type="entry name" value="PEROXISOMAL MEMBRANE PROTEIN LPX1"/>
    <property type="match status" value="1"/>
</dbReference>
<accession>A0A3D8QN60</accession>
<proteinExistence type="predicted"/>
<dbReference type="OrthoDB" id="408373at2759"/>
<reference evidence="2 3" key="1">
    <citation type="journal article" date="2018" name="IMA Fungus">
        <title>IMA Genome-F 9: Draft genome sequence of Annulohypoxylon stygium, Aspergillus mulundensis, Berkeleyomyces basicola (syn. Thielaviopsis basicola), Ceratocystis smalleyi, two Cercospora beticola strains, Coleophoma cylindrospora, Fusarium fracticaudum, Phialophora cf. hyalina, and Morchella septimelata.</title>
        <authorList>
            <person name="Wingfield B.D."/>
            <person name="Bills G.F."/>
            <person name="Dong Y."/>
            <person name="Huang W."/>
            <person name="Nel W.J."/>
            <person name="Swalarsk-Parry B.S."/>
            <person name="Vaghefi N."/>
            <person name="Wilken P.M."/>
            <person name="An Z."/>
            <person name="de Beer Z.W."/>
            <person name="De Vos L."/>
            <person name="Chen L."/>
            <person name="Duong T.A."/>
            <person name="Gao Y."/>
            <person name="Hammerbacher A."/>
            <person name="Kikkert J.R."/>
            <person name="Li Y."/>
            <person name="Li H."/>
            <person name="Li K."/>
            <person name="Li Q."/>
            <person name="Liu X."/>
            <person name="Ma X."/>
            <person name="Naidoo K."/>
            <person name="Pethybridge S.J."/>
            <person name="Sun J."/>
            <person name="Steenkamp E.T."/>
            <person name="van der Nest M.A."/>
            <person name="van Wyk S."/>
            <person name="Wingfield M.J."/>
            <person name="Xiong C."/>
            <person name="Yue Q."/>
            <person name="Zhang X."/>
        </authorList>
    </citation>
    <scope>NUCLEOTIDE SEQUENCE [LARGE SCALE GENOMIC DNA]</scope>
    <source>
        <strain evidence="2 3">DSM 5745</strain>
    </source>
</reference>
<gene>
    <name evidence="2" type="ORF">DSM5745_10353</name>
</gene>
<feature type="domain" description="AB hydrolase-1" evidence="1">
    <location>
        <begin position="83"/>
        <end position="183"/>
    </location>
</feature>
<dbReference type="Proteomes" id="UP000256690">
    <property type="component" value="Unassembled WGS sequence"/>
</dbReference>
<evidence type="ECO:0000259" key="1">
    <source>
        <dbReference type="Pfam" id="PF00561"/>
    </source>
</evidence>
<dbReference type="SUPFAM" id="SSF53474">
    <property type="entry name" value="alpha/beta-Hydrolases"/>
    <property type="match status" value="1"/>
</dbReference>
<protein>
    <recommendedName>
        <fullName evidence="1">AB hydrolase-1 domain-containing protein</fullName>
    </recommendedName>
</protein>